<dbReference type="EMBL" id="JAAIVJ010000001">
    <property type="protein sequence ID" value="NEY89129.1"/>
    <property type="molecule type" value="Genomic_DNA"/>
</dbReference>
<name>A0A6M0QNY1_9RHOB</name>
<evidence type="ECO:0000313" key="6">
    <source>
        <dbReference type="Proteomes" id="UP000477782"/>
    </source>
</evidence>
<evidence type="ECO:0000259" key="4">
    <source>
        <dbReference type="Pfam" id="PF04355"/>
    </source>
</evidence>
<keyword evidence="2" id="KW-0472">Membrane</keyword>
<feature type="domain" description="Outer membrane protein assembly factor BamE" evidence="4">
    <location>
        <begin position="37"/>
        <end position="112"/>
    </location>
</feature>
<evidence type="ECO:0000256" key="3">
    <source>
        <dbReference type="SAM" id="SignalP"/>
    </source>
</evidence>
<keyword evidence="6" id="KW-1185">Reference proteome</keyword>
<dbReference type="Gene3D" id="3.30.1450.10">
    <property type="match status" value="1"/>
</dbReference>
<sequence length="157" mass="17040">MSGAVHARFAGLGRMLALAVATVLALASCAPVYQNHGYVPTDEELALIEVGKDTHETVAATLGRPSGEGLLNEVGWFYVQSRWKHFGAMAPKEIDRQVVSITFTEEGVVENVERFGLEDGNVVALSRRVTESNIKGIGFLKQLLGNIGRLRADQFVD</sequence>
<dbReference type="InterPro" id="IPR037873">
    <property type="entry name" value="BamE-like"/>
</dbReference>
<keyword evidence="1 3" id="KW-0732">Signal</keyword>
<reference evidence="5 6" key="1">
    <citation type="submission" date="2020-02" db="EMBL/GenBank/DDBJ databases">
        <authorList>
            <person name="Chen W.-M."/>
        </authorList>
    </citation>
    <scope>NUCLEOTIDE SEQUENCE [LARGE SCALE GENOMIC DNA]</scope>
    <source>
        <strain evidence="5 6">KMS-5</strain>
    </source>
</reference>
<dbReference type="InterPro" id="IPR007450">
    <property type="entry name" value="BamE_dom"/>
</dbReference>
<dbReference type="GO" id="GO:0019867">
    <property type="term" value="C:outer membrane"/>
    <property type="evidence" value="ECO:0007669"/>
    <property type="project" value="InterPro"/>
</dbReference>
<feature type="signal peptide" evidence="3">
    <location>
        <begin position="1"/>
        <end position="27"/>
    </location>
</feature>
<dbReference type="Pfam" id="PF04355">
    <property type="entry name" value="BamE"/>
    <property type="match status" value="1"/>
</dbReference>
<evidence type="ECO:0000256" key="1">
    <source>
        <dbReference type="ARBA" id="ARBA00022729"/>
    </source>
</evidence>
<comment type="caution">
    <text evidence="5">The sequence shown here is derived from an EMBL/GenBank/DDBJ whole genome shotgun (WGS) entry which is preliminary data.</text>
</comment>
<evidence type="ECO:0000256" key="2">
    <source>
        <dbReference type="ARBA" id="ARBA00023136"/>
    </source>
</evidence>
<proteinExistence type="predicted"/>
<organism evidence="5 6">
    <name type="scientific">Tabrizicola oligotrophica</name>
    <dbReference type="NCBI Taxonomy" id="2710650"/>
    <lineage>
        <taxon>Bacteria</taxon>
        <taxon>Pseudomonadati</taxon>
        <taxon>Pseudomonadota</taxon>
        <taxon>Alphaproteobacteria</taxon>
        <taxon>Rhodobacterales</taxon>
        <taxon>Paracoccaceae</taxon>
        <taxon>Tabrizicola</taxon>
    </lineage>
</organism>
<evidence type="ECO:0000313" key="5">
    <source>
        <dbReference type="EMBL" id="NEY89129.1"/>
    </source>
</evidence>
<accession>A0A6M0QNY1</accession>
<gene>
    <name evidence="5" type="ORF">G4Z14_02375</name>
</gene>
<protein>
    <submittedName>
        <fullName evidence="5">Outer membrane protein assembly factor BamE</fullName>
    </submittedName>
</protein>
<dbReference type="AlphaFoldDB" id="A0A6M0QNY1"/>
<dbReference type="Proteomes" id="UP000477782">
    <property type="component" value="Unassembled WGS sequence"/>
</dbReference>
<feature type="chain" id="PRO_5027076116" evidence="3">
    <location>
        <begin position="28"/>
        <end position="157"/>
    </location>
</feature>
<dbReference type="RefSeq" id="WP_164623139.1">
    <property type="nucleotide sequence ID" value="NZ_JAAIVJ010000001.1"/>
</dbReference>